<dbReference type="GO" id="GO:0005524">
    <property type="term" value="F:ATP binding"/>
    <property type="evidence" value="ECO:0007669"/>
    <property type="project" value="UniProtKB-KW"/>
</dbReference>
<keyword evidence="6" id="KW-1185">Reference proteome</keyword>
<gene>
    <name evidence="5" type="ORF">GCM10023143_06180</name>
</gene>
<proteinExistence type="predicted"/>
<dbReference type="Gene3D" id="3.40.50.300">
    <property type="entry name" value="P-loop containing nucleotide triphosphate hydrolases"/>
    <property type="match status" value="1"/>
</dbReference>
<keyword evidence="2" id="KW-0547">Nucleotide-binding</keyword>
<dbReference type="PANTHER" id="PTHR42939">
    <property type="entry name" value="ABC TRANSPORTER ATP-BINDING PROTEIN ALBC-RELATED"/>
    <property type="match status" value="1"/>
</dbReference>
<dbReference type="PROSITE" id="PS50893">
    <property type="entry name" value="ABC_TRANSPORTER_2"/>
    <property type="match status" value="1"/>
</dbReference>
<reference evidence="6" key="1">
    <citation type="journal article" date="2019" name="Int. J. Syst. Evol. Microbiol.">
        <title>The Global Catalogue of Microorganisms (GCM) 10K type strain sequencing project: providing services to taxonomists for standard genome sequencing and annotation.</title>
        <authorList>
            <consortium name="The Broad Institute Genomics Platform"/>
            <consortium name="The Broad Institute Genome Sequencing Center for Infectious Disease"/>
            <person name="Wu L."/>
            <person name="Ma J."/>
        </authorList>
    </citation>
    <scope>NUCLEOTIDE SEQUENCE [LARGE SCALE GENOMIC DNA]</scope>
    <source>
        <strain evidence="6">JCM 17664</strain>
    </source>
</reference>
<dbReference type="PROSITE" id="PS00211">
    <property type="entry name" value="ABC_TRANSPORTER_1"/>
    <property type="match status" value="1"/>
</dbReference>
<dbReference type="RefSeq" id="WP_344975160.1">
    <property type="nucleotide sequence ID" value="NZ_BAABFN010000001.1"/>
</dbReference>
<keyword evidence="3 5" id="KW-0067">ATP-binding</keyword>
<name>A0ABP8FG99_9BACT</name>
<evidence type="ECO:0000313" key="6">
    <source>
        <dbReference type="Proteomes" id="UP001501207"/>
    </source>
</evidence>
<dbReference type="Proteomes" id="UP001501207">
    <property type="component" value="Unassembled WGS sequence"/>
</dbReference>
<protein>
    <submittedName>
        <fullName evidence="5">ABC transporter ATP-binding protein</fullName>
    </submittedName>
</protein>
<keyword evidence="1" id="KW-0813">Transport</keyword>
<feature type="domain" description="ABC transporter" evidence="4">
    <location>
        <begin position="3"/>
        <end position="204"/>
    </location>
</feature>
<sequence>MTISLENIGKRFNYEWVFRHLSTGFHAGNSYAILGPNGSGKSTLLQLLAGSLQHSEGSIRYSLGNRPLPQEQVFRHLALATPYLELIEELTLMELLRFHARFKPFLPGVSLPQIMKAVQLEKAADKQIRYFSSGMKQRARLAQAVFSDVPVLFLDEPCSNLDAEGIGLYGQLIREYQRERLVVISSNDEQEYSLCTHRLSISDYK</sequence>
<dbReference type="SMART" id="SM00382">
    <property type="entry name" value="AAA"/>
    <property type="match status" value="1"/>
</dbReference>
<dbReference type="SUPFAM" id="SSF52540">
    <property type="entry name" value="P-loop containing nucleoside triphosphate hydrolases"/>
    <property type="match status" value="1"/>
</dbReference>
<evidence type="ECO:0000256" key="3">
    <source>
        <dbReference type="ARBA" id="ARBA00022840"/>
    </source>
</evidence>
<dbReference type="InterPro" id="IPR051782">
    <property type="entry name" value="ABC_Transporter_VariousFunc"/>
</dbReference>
<organism evidence="5 6">
    <name type="scientific">Compostibacter hankyongensis</name>
    <dbReference type="NCBI Taxonomy" id="1007089"/>
    <lineage>
        <taxon>Bacteria</taxon>
        <taxon>Pseudomonadati</taxon>
        <taxon>Bacteroidota</taxon>
        <taxon>Chitinophagia</taxon>
        <taxon>Chitinophagales</taxon>
        <taxon>Chitinophagaceae</taxon>
        <taxon>Compostibacter</taxon>
    </lineage>
</organism>
<dbReference type="PANTHER" id="PTHR42939:SF1">
    <property type="entry name" value="ABC TRANSPORTER ATP-BINDING PROTEIN ALBC-RELATED"/>
    <property type="match status" value="1"/>
</dbReference>
<evidence type="ECO:0000256" key="2">
    <source>
        <dbReference type="ARBA" id="ARBA00022741"/>
    </source>
</evidence>
<dbReference type="InterPro" id="IPR003439">
    <property type="entry name" value="ABC_transporter-like_ATP-bd"/>
</dbReference>
<dbReference type="InterPro" id="IPR027417">
    <property type="entry name" value="P-loop_NTPase"/>
</dbReference>
<accession>A0ABP8FG99</accession>
<comment type="caution">
    <text evidence="5">The sequence shown here is derived from an EMBL/GenBank/DDBJ whole genome shotgun (WGS) entry which is preliminary data.</text>
</comment>
<evidence type="ECO:0000259" key="4">
    <source>
        <dbReference type="PROSITE" id="PS50893"/>
    </source>
</evidence>
<dbReference type="Pfam" id="PF00005">
    <property type="entry name" value="ABC_tran"/>
    <property type="match status" value="1"/>
</dbReference>
<dbReference type="InterPro" id="IPR003593">
    <property type="entry name" value="AAA+_ATPase"/>
</dbReference>
<dbReference type="EMBL" id="BAABFN010000001">
    <property type="protein sequence ID" value="GAA4303121.1"/>
    <property type="molecule type" value="Genomic_DNA"/>
</dbReference>
<evidence type="ECO:0000313" key="5">
    <source>
        <dbReference type="EMBL" id="GAA4303121.1"/>
    </source>
</evidence>
<evidence type="ECO:0000256" key="1">
    <source>
        <dbReference type="ARBA" id="ARBA00022448"/>
    </source>
</evidence>
<dbReference type="InterPro" id="IPR017871">
    <property type="entry name" value="ABC_transporter-like_CS"/>
</dbReference>